<protein>
    <submittedName>
        <fullName evidence="1">Uncharacterized protein</fullName>
    </submittedName>
</protein>
<dbReference type="RefSeq" id="WP_344059641.1">
    <property type="nucleotide sequence ID" value="NZ_BAAAOH010000001.1"/>
</dbReference>
<comment type="caution">
    <text evidence="1">The sequence shown here is derived from an EMBL/GenBank/DDBJ whole genome shotgun (WGS) entry which is preliminary data.</text>
</comment>
<dbReference type="Proteomes" id="UP001500326">
    <property type="component" value="Unassembled WGS sequence"/>
</dbReference>
<dbReference type="EMBL" id="BAAAOH010000001">
    <property type="protein sequence ID" value="GAA1980768.1"/>
    <property type="molecule type" value="Genomic_DNA"/>
</dbReference>
<proteinExistence type="predicted"/>
<reference evidence="1 2" key="1">
    <citation type="journal article" date="2019" name="Int. J. Syst. Evol. Microbiol.">
        <title>The Global Catalogue of Microorganisms (GCM) 10K type strain sequencing project: providing services to taxonomists for standard genome sequencing and annotation.</title>
        <authorList>
            <consortium name="The Broad Institute Genomics Platform"/>
            <consortium name="The Broad Institute Genome Sequencing Center for Infectious Disease"/>
            <person name="Wu L."/>
            <person name="Ma J."/>
        </authorList>
    </citation>
    <scope>NUCLEOTIDE SEQUENCE [LARGE SCALE GENOMIC DNA]</scope>
    <source>
        <strain evidence="1 2">JCM 14902</strain>
    </source>
</reference>
<organism evidence="1 2">
    <name type="scientific">Microbacterium pumilum</name>
    <dbReference type="NCBI Taxonomy" id="344165"/>
    <lineage>
        <taxon>Bacteria</taxon>
        <taxon>Bacillati</taxon>
        <taxon>Actinomycetota</taxon>
        <taxon>Actinomycetes</taxon>
        <taxon>Micrococcales</taxon>
        <taxon>Microbacteriaceae</taxon>
        <taxon>Microbacterium</taxon>
    </lineage>
</organism>
<accession>A0ABN2S5M0</accession>
<keyword evidence="2" id="KW-1185">Reference proteome</keyword>
<evidence type="ECO:0000313" key="2">
    <source>
        <dbReference type="Proteomes" id="UP001500326"/>
    </source>
</evidence>
<evidence type="ECO:0000313" key="1">
    <source>
        <dbReference type="EMBL" id="GAA1980768.1"/>
    </source>
</evidence>
<gene>
    <name evidence="1" type="ORF">GCM10009777_12850</name>
</gene>
<name>A0ABN2S5M0_9MICO</name>
<sequence>MQNLRFLDRGMISDVERVRPVQVSPESGVQNLRFLDRGMISDVERARPVQVSPESGVQNLRFLDRALLRAVLGPVVWRGCRDRPRTW</sequence>